<dbReference type="PANTHER" id="PTHR46577:SF1">
    <property type="entry name" value="HTH-TYPE TRANSCRIPTIONAL REGULATORY PROTEIN GABR"/>
    <property type="match status" value="1"/>
</dbReference>
<keyword evidence="4 7" id="KW-0238">DNA-binding</keyword>
<feature type="domain" description="HTH gntR-type" evidence="6">
    <location>
        <begin position="11"/>
        <end position="79"/>
    </location>
</feature>
<dbReference type="PANTHER" id="PTHR46577">
    <property type="entry name" value="HTH-TYPE TRANSCRIPTIONAL REGULATORY PROTEIN GABR"/>
    <property type="match status" value="1"/>
</dbReference>
<reference evidence="8" key="1">
    <citation type="journal article" date="2015" name="Genome Announc.">
        <title>Complete Genome Sequence of Herbaspirillum hiltneri N3 (DSM 17495), Isolated from Surface-Sterilized Wheat Roots.</title>
        <authorList>
            <person name="Guizelini D."/>
            <person name="Saizaki P.M."/>
            <person name="Coimbra N.A."/>
            <person name="Weiss V.A."/>
            <person name="Faoro H."/>
            <person name="Sfeir M.Z."/>
            <person name="Baura V.A."/>
            <person name="Monteiro R.A."/>
            <person name="Chubatsu L.S."/>
            <person name="Souza E.M."/>
            <person name="Cruz L.M."/>
            <person name="Pedrosa F.O."/>
            <person name="Raittz R.T."/>
            <person name="Marchaukoski J.N."/>
            <person name="Steffens M.B."/>
        </authorList>
    </citation>
    <scope>NUCLEOTIDE SEQUENCE [LARGE SCALE GENOMIC DNA]</scope>
    <source>
        <strain evidence="8">N3</strain>
    </source>
</reference>
<evidence type="ECO:0000256" key="1">
    <source>
        <dbReference type="ARBA" id="ARBA00005384"/>
    </source>
</evidence>
<dbReference type="SUPFAM" id="SSF53383">
    <property type="entry name" value="PLP-dependent transferases"/>
    <property type="match status" value="1"/>
</dbReference>
<evidence type="ECO:0000256" key="5">
    <source>
        <dbReference type="ARBA" id="ARBA00023163"/>
    </source>
</evidence>
<dbReference type="PROSITE" id="PS50949">
    <property type="entry name" value="HTH_GNTR"/>
    <property type="match status" value="1"/>
</dbReference>
<evidence type="ECO:0000313" key="7">
    <source>
        <dbReference type="EMBL" id="AKZ63403.1"/>
    </source>
</evidence>
<dbReference type="InterPro" id="IPR015421">
    <property type="entry name" value="PyrdxlP-dep_Trfase_major"/>
</dbReference>
<protein>
    <submittedName>
        <fullName evidence="7">DNA-binding protein</fullName>
    </submittedName>
</protein>
<name>A0ABM5V1G5_9BURK</name>
<dbReference type="Gene3D" id="1.10.10.10">
    <property type="entry name" value="Winged helix-like DNA-binding domain superfamily/Winged helix DNA-binding domain"/>
    <property type="match status" value="1"/>
</dbReference>
<evidence type="ECO:0000256" key="3">
    <source>
        <dbReference type="ARBA" id="ARBA00023015"/>
    </source>
</evidence>
<evidence type="ECO:0000256" key="4">
    <source>
        <dbReference type="ARBA" id="ARBA00023125"/>
    </source>
</evidence>
<proteinExistence type="inferred from homology"/>
<keyword evidence="8" id="KW-1185">Reference proteome</keyword>
<sequence length="482" mass="53556">MELHIVIEGNKDLAGQVYRQLRDAIQSGRLAPGEQVPPSRLLATQLGLSRKTVSEAYGRLTLDKLLVGRAGSGTFVNAPAEPKAKPKRFESSDLAAGKLIAHWLDQSFPLLMRHVGPETRSQYDFMGGIPVRRQFPQEEWRQCVLYGLRQVNEARGFYAETEGVPALREAIARHVSFSRGVQCTAADVLVTNGAQQALDLITRVLVEPGSVVAVEDPGYPPARMLFSAQGARVESVPVDDEGMRVDLIPDGTRLIYATPAHQFPLGMPMSPARRTALLARARELRAIVIEDDYDSEFRYEGRPMDSLQSMDQDGLVAFVGTFSKSMNPELRVGYVIAPPSILRAMSVVKGLSDWHTPTLTQWAMARFIDEGYLQKHIRRCHGIYVARREKLHAALNGALKPWMRAVPTTAGFHLAAQMTAEVDMAQLLRLARRVDVALYTLDEFYYRVKPEPALFFGYGAIESLDIETALGRVRTILEELSG</sequence>
<dbReference type="EMBL" id="CP011409">
    <property type="protein sequence ID" value="AKZ63403.1"/>
    <property type="molecule type" value="Genomic_DNA"/>
</dbReference>
<dbReference type="Pfam" id="PF00392">
    <property type="entry name" value="GntR"/>
    <property type="match status" value="1"/>
</dbReference>
<dbReference type="Gene3D" id="3.40.640.10">
    <property type="entry name" value="Type I PLP-dependent aspartate aminotransferase-like (Major domain)"/>
    <property type="match status" value="1"/>
</dbReference>
<dbReference type="Pfam" id="PF00155">
    <property type="entry name" value="Aminotran_1_2"/>
    <property type="match status" value="1"/>
</dbReference>
<dbReference type="RefSeq" id="WP_053197932.1">
    <property type="nucleotide sequence ID" value="NZ_CP011409.1"/>
</dbReference>
<gene>
    <name evidence="7" type="ORF">F506_12630</name>
</gene>
<dbReference type="CDD" id="cd07377">
    <property type="entry name" value="WHTH_GntR"/>
    <property type="match status" value="1"/>
</dbReference>
<dbReference type="CDD" id="cd00609">
    <property type="entry name" value="AAT_like"/>
    <property type="match status" value="1"/>
</dbReference>
<evidence type="ECO:0000313" key="8">
    <source>
        <dbReference type="Proteomes" id="UP000063429"/>
    </source>
</evidence>
<dbReference type="SMART" id="SM00345">
    <property type="entry name" value="HTH_GNTR"/>
    <property type="match status" value="1"/>
</dbReference>
<evidence type="ECO:0000259" key="6">
    <source>
        <dbReference type="PROSITE" id="PS50949"/>
    </source>
</evidence>
<dbReference type="InterPro" id="IPR015424">
    <property type="entry name" value="PyrdxlP-dep_Trfase"/>
</dbReference>
<dbReference type="InterPro" id="IPR051446">
    <property type="entry name" value="HTH_trans_reg/aminotransferase"/>
</dbReference>
<dbReference type="InterPro" id="IPR000524">
    <property type="entry name" value="Tscrpt_reg_HTH_GntR"/>
</dbReference>
<evidence type="ECO:0000256" key="2">
    <source>
        <dbReference type="ARBA" id="ARBA00022898"/>
    </source>
</evidence>
<comment type="similarity">
    <text evidence="1">In the C-terminal section; belongs to the class-I pyridoxal-phosphate-dependent aminotransferase family.</text>
</comment>
<dbReference type="InterPro" id="IPR004839">
    <property type="entry name" value="Aminotransferase_I/II_large"/>
</dbReference>
<keyword evidence="2" id="KW-0663">Pyridoxal phosphate</keyword>
<dbReference type="SUPFAM" id="SSF46785">
    <property type="entry name" value="Winged helix' DNA-binding domain"/>
    <property type="match status" value="1"/>
</dbReference>
<dbReference type="Proteomes" id="UP000063429">
    <property type="component" value="Chromosome"/>
</dbReference>
<dbReference type="InterPro" id="IPR036388">
    <property type="entry name" value="WH-like_DNA-bd_sf"/>
</dbReference>
<organism evidence="7 8">
    <name type="scientific">Herbaspirillum hiltneri N3</name>
    <dbReference type="NCBI Taxonomy" id="1262470"/>
    <lineage>
        <taxon>Bacteria</taxon>
        <taxon>Pseudomonadati</taxon>
        <taxon>Pseudomonadota</taxon>
        <taxon>Betaproteobacteria</taxon>
        <taxon>Burkholderiales</taxon>
        <taxon>Oxalobacteraceae</taxon>
        <taxon>Herbaspirillum</taxon>
    </lineage>
</organism>
<accession>A0ABM5V1G5</accession>
<dbReference type="GO" id="GO:0003677">
    <property type="term" value="F:DNA binding"/>
    <property type="evidence" value="ECO:0007669"/>
    <property type="project" value="UniProtKB-KW"/>
</dbReference>
<keyword evidence="3" id="KW-0805">Transcription regulation</keyword>
<dbReference type="InterPro" id="IPR036390">
    <property type="entry name" value="WH_DNA-bd_sf"/>
</dbReference>
<keyword evidence="5" id="KW-0804">Transcription</keyword>